<dbReference type="AlphaFoldDB" id="A0A238XEK4"/>
<dbReference type="GO" id="GO:0006753">
    <property type="term" value="P:nucleoside phosphate metabolic process"/>
    <property type="evidence" value="ECO:0007669"/>
    <property type="project" value="TreeGrafter"/>
</dbReference>
<evidence type="ECO:0000256" key="2">
    <source>
        <dbReference type="ARBA" id="ARBA00001946"/>
    </source>
</evidence>
<evidence type="ECO:0000256" key="8">
    <source>
        <dbReference type="ARBA" id="ARBA00032272"/>
    </source>
</evidence>
<evidence type="ECO:0000256" key="7">
    <source>
        <dbReference type="ARBA" id="ARBA00032162"/>
    </source>
</evidence>
<gene>
    <name evidence="12" type="ORF">SAMN06269173_10432</name>
</gene>
<dbReference type="InterPro" id="IPR020084">
    <property type="entry name" value="NUDIX_hydrolase_CS"/>
</dbReference>
<dbReference type="SUPFAM" id="SSF55811">
    <property type="entry name" value="Nudix"/>
    <property type="match status" value="1"/>
</dbReference>
<feature type="binding site" evidence="9">
    <location>
        <position position="70"/>
    </location>
    <ligand>
        <name>Mg(2+)</name>
        <dbReference type="ChEBI" id="CHEBI:18420"/>
        <label>1</label>
    </ligand>
</feature>
<keyword evidence="6" id="KW-0378">Hydrolase</keyword>
<dbReference type="PANTHER" id="PTHR11839:SF18">
    <property type="entry name" value="NUDIX HYDROLASE DOMAIN-CONTAINING PROTEIN"/>
    <property type="match status" value="1"/>
</dbReference>
<feature type="binding site" evidence="9">
    <location>
        <position position="86"/>
    </location>
    <ligand>
        <name>Mg(2+)</name>
        <dbReference type="ChEBI" id="CHEBI:18420"/>
        <label>1</label>
    </ligand>
</feature>
<proteinExistence type="inferred from homology"/>
<dbReference type="GO" id="GO:0019693">
    <property type="term" value="P:ribose phosphate metabolic process"/>
    <property type="evidence" value="ECO:0007669"/>
    <property type="project" value="TreeGrafter"/>
</dbReference>
<feature type="short sequence motif" description="Nudix box" evidence="10">
    <location>
        <begin position="71"/>
        <end position="93"/>
    </location>
</feature>
<dbReference type="PANTHER" id="PTHR11839">
    <property type="entry name" value="UDP/ADP-SUGAR PYROPHOSPHATASE"/>
    <property type="match status" value="1"/>
</dbReference>
<keyword evidence="9" id="KW-0460">Magnesium</keyword>
<dbReference type="PROSITE" id="PS00893">
    <property type="entry name" value="NUDIX_BOX"/>
    <property type="match status" value="1"/>
</dbReference>
<feature type="binding site" evidence="9">
    <location>
        <position position="90"/>
    </location>
    <ligand>
        <name>Mg(2+)</name>
        <dbReference type="ChEBI" id="CHEBI:18420"/>
        <label>1</label>
    </ligand>
</feature>
<comment type="subunit">
    <text evidence="4">Homodimer.</text>
</comment>
<evidence type="ECO:0000256" key="9">
    <source>
        <dbReference type="PIRSR" id="PIRSR604385-2"/>
    </source>
</evidence>
<keyword evidence="9" id="KW-0479">Metal-binding</keyword>
<evidence type="ECO:0000259" key="11">
    <source>
        <dbReference type="PROSITE" id="PS51462"/>
    </source>
</evidence>
<dbReference type="NCBIfam" id="TIGR00052">
    <property type="entry name" value="nudix-type nucleoside diphosphatase, YffH/AdpP family"/>
    <property type="match status" value="1"/>
</dbReference>
<organism evidence="12 13">
    <name type="scientific">Hymenobacter mucosus</name>
    <dbReference type="NCBI Taxonomy" id="1411120"/>
    <lineage>
        <taxon>Bacteria</taxon>
        <taxon>Pseudomonadati</taxon>
        <taxon>Bacteroidota</taxon>
        <taxon>Cytophagia</taxon>
        <taxon>Cytophagales</taxon>
        <taxon>Hymenobacteraceae</taxon>
        <taxon>Hymenobacter</taxon>
    </lineage>
</organism>
<evidence type="ECO:0000313" key="12">
    <source>
        <dbReference type="EMBL" id="SNR57436.1"/>
    </source>
</evidence>
<dbReference type="Pfam" id="PF00293">
    <property type="entry name" value="NUDIX"/>
    <property type="match status" value="1"/>
</dbReference>
<name>A0A238XEK4_9BACT</name>
<keyword evidence="13" id="KW-1185">Reference proteome</keyword>
<dbReference type="GO" id="GO:0019144">
    <property type="term" value="F:ADP-sugar diphosphatase activity"/>
    <property type="evidence" value="ECO:0007669"/>
    <property type="project" value="TreeGrafter"/>
</dbReference>
<feature type="binding site" evidence="9">
    <location>
        <position position="137"/>
    </location>
    <ligand>
        <name>Mg(2+)</name>
        <dbReference type="ChEBI" id="CHEBI:18420"/>
        <label>1</label>
    </ligand>
</feature>
<comment type="similarity">
    <text evidence="3">Belongs to the Nudix hydrolase family. NudK subfamily.</text>
</comment>
<comment type="catalytic activity">
    <reaction evidence="1">
        <text>GDP-alpha-D-mannose + H2O = alpha-D-mannose 1-phosphate + GMP + 2 H(+)</text>
        <dbReference type="Rhea" id="RHEA:27978"/>
        <dbReference type="ChEBI" id="CHEBI:15377"/>
        <dbReference type="ChEBI" id="CHEBI:15378"/>
        <dbReference type="ChEBI" id="CHEBI:57527"/>
        <dbReference type="ChEBI" id="CHEBI:58115"/>
        <dbReference type="ChEBI" id="CHEBI:58409"/>
    </reaction>
</comment>
<protein>
    <recommendedName>
        <fullName evidence="5">GDP-mannose pyrophosphatase</fullName>
    </recommendedName>
    <alternativeName>
        <fullName evidence="7">GDP-mannose hydrolase</fullName>
    </alternativeName>
    <alternativeName>
        <fullName evidence="8">GDPMK</fullName>
    </alternativeName>
</protein>
<evidence type="ECO:0000256" key="1">
    <source>
        <dbReference type="ARBA" id="ARBA00000847"/>
    </source>
</evidence>
<evidence type="ECO:0000256" key="6">
    <source>
        <dbReference type="ARBA" id="ARBA00022801"/>
    </source>
</evidence>
<dbReference type="EMBL" id="FZNS01000004">
    <property type="protein sequence ID" value="SNR57436.1"/>
    <property type="molecule type" value="Genomic_DNA"/>
</dbReference>
<feature type="domain" description="Nudix hydrolase" evidence="11">
    <location>
        <begin position="34"/>
        <end position="167"/>
    </location>
</feature>
<dbReference type="InterPro" id="IPR004385">
    <property type="entry name" value="NDP_pyrophosphatase"/>
</dbReference>
<dbReference type="Gene3D" id="3.90.79.10">
    <property type="entry name" value="Nucleoside Triphosphate Pyrophosphohydrolase"/>
    <property type="match status" value="1"/>
</dbReference>
<evidence type="ECO:0000256" key="4">
    <source>
        <dbReference type="ARBA" id="ARBA00011738"/>
    </source>
</evidence>
<dbReference type="InterPro" id="IPR015797">
    <property type="entry name" value="NUDIX_hydrolase-like_dom_sf"/>
</dbReference>
<evidence type="ECO:0000256" key="5">
    <source>
        <dbReference type="ARBA" id="ARBA00016377"/>
    </source>
</evidence>
<sequence length="171" mass="19247">MHITDRKIAYDGHYKLSQLAVQDGDKVLQRERFEPGTAVAALVWNTTTQQYILTRQYRVGPEDELLEIAAGMVDGEEGPEAAIRREVYEELGYDVDRLEQIARIYPSPGTSAEVITIFYAEVSRQPGEGGGLAEENEKIEILTFSPEELKQARLADAKTLVAAQWVQLHKR</sequence>
<dbReference type="GO" id="GO:0046872">
    <property type="term" value="F:metal ion binding"/>
    <property type="evidence" value="ECO:0007669"/>
    <property type="project" value="UniProtKB-KW"/>
</dbReference>
<dbReference type="Proteomes" id="UP000198310">
    <property type="component" value="Unassembled WGS sequence"/>
</dbReference>
<dbReference type="InterPro" id="IPR000086">
    <property type="entry name" value="NUDIX_hydrolase_dom"/>
</dbReference>
<evidence type="ECO:0000256" key="10">
    <source>
        <dbReference type="PIRSR" id="PIRSR604385-3"/>
    </source>
</evidence>
<dbReference type="PROSITE" id="PS51462">
    <property type="entry name" value="NUDIX"/>
    <property type="match status" value="1"/>
</dbReference>
<reference evidence="13" key="1">
    <citation type="submission" date="2017-06" db="EMBL/GenBank/DDBJ databases">
        <authorList>
            <person name="Varghese N."/>
            <person name="Submissions S."/>
        </authorList>
    </citation>
    <scope>NUCLEOTIDE SEQUENCE [LARGE SCALE GENOMIC DNA]</scope>
    <source>
        <strain evidence="13">DSM 28041</strain>
    </source>
</reference>
<accession>A0A238XEK4</accession>
<comment type="cofactor">
    <cofactor evidence="2 9">
        <name>Mg(2+)</name>
        <dbReference type="ChEBI" id="CHEBI:18420"/>
    </cofactor>
</comment>
<dbReference type="GO" id="GO:0005829">
    <property type="term" value="C:cytosol"/>
    <property type="evidence" value="ECO:0007669"/>
    <property type="project" value="TreeGrafter"/>
</dbReference>
<dbReference type="RefSeq" id="WP_045690066.1">
    <property type="nucleotide sequence ID" value="NZ_FZNS01000004.1"/>
</dbReference>
<evidence type="ECO:0000313" key="13">
    <source>
        <dbReference type="Proteomes" id="UP000198310"/>
    </source>
</evidence>
<evidence type="ECO:0000256" key="3">
    <source>
        <dbReference type="ARBA" id="ARBA00007275"/>
    </source>
</evidence>